<keyword evidence="1" id="KW-0238">DNA-binding</keyword>
<gene>
    <name evidence="1" type="ORF">K4L44_12905</name>
</gene>
<keyword evidence="2" id="KW-1185">Reference proteome</keyword>
<dbReference type="EMBL" id="CP081303">
    <property type="protein sequence ID" value="QZE13475.1"/>
    <property type="molecule type" value="Genomic_DNA"/>
</dbReference>
<organism evidence="1 2">
    <name type="scientific">Halosquirtibacter laminarini</name>
    <dbReference type="NCBI Taxonomy" id="3374600"/>
    <lineage>
        <taxon>Bacteria</taxon>
        <taxon>Pseudomonadati</taxon>
        <taxon>Bacteroidota</taxon>
        <taxon>Bacteroidia</taxon>
        <taxon>Marinilabiliales</taxon>
        <taxon>Prolixibacteraceae</taxon>
        <taxon>Halosquirtibacter</taxon>
    </lineage>
</organism>
<sequence length="249" mass="29427">MKVLIIEDEELLAEELERNLMEIGSSTIHICDKLETVKESVEWLQVNTCDLIFMDVHLSDGECFDIFKQVNTSIPIVFLTAYDQYLHNAFHVNSIGYILKPYEIRSIVKVLEKYENISEFYEPSSPRLEENNGIIKGYLTRLMLRLGRVYKPVDIEDVSYFMSEDKHLFAIMNNGRRFYYDSTLRELENEVDPSKFFRVNRSYMVNKNCVSELVLYSKNRYRINLELDVEEIVLLSTSKVPQFKEWLLL</sequence>
<name>A0AC61NMQ2_9BACT</name>
<proteinExistence type="predicted"/>
<evidence type="ECO:0000313" key="2">
    <source>
        <dbReference type="Proteomes" id="UP000826212"/>
    </source>
</evidence>
<evidence type="ECO:0000313" key="1">
    <source>
        <dbReference type="EMBL" id="QZE13475.1"/>
    </source>
</evidence>
<reference evidence="1" key="1">
    <citation type="submission" date="2021-08" db="EMBL/GenBank/DDBJ databases">
        <title>Novel anaerobic bacterium isolated from sea squirt in East Sea, Republic of Korea.</title>
        <authorList>
            <person name="Nguyen T.H."/>
            <person name="Li Z."/>
            <person name="Lee Y.-J."/>
            <person name="Ko J."/>
            <person name="Kim S.-G."/>
        </authorList>
    </citation>
    <scope>NUCLEOTIDE SEQUENCE</scope>
    <source>
        <strain evidence="1">KCTC 25031</strain>
    </source>
</reference>
<dbReference type="Proteomes" id="UP000826212">
    <property type="component" value="Chromosome"/>
</dbReference>
<protein>
    <submittedName>
        <fullName evidence="1">LytTR family DNA-binding domain-containing protein</fullName>
    </submittedName>
</protein>
<accession>A0AC61NMQ2</accession>